<organism evidence="2">
    <name type="scientific">Nothobranchius kadleci</name>
    <name type="common">African annual killifish</name>
    <dbReference type="NCBI Taxonomy" id="1051664"/>
    <lineage>
        <taxon>Eukaryota</taxon>
        <taxon>Metazoa</taxon>
        <taxon>Chordata</taxon>
        <taxon>Craniata</taxon>
        <taxon>Vertebrata</taxon>
        <taxon>Euteleostomi</taxon>
        <taxon>Actinopterygii</taxon>
        <taxon>Neopterygii</taxon>
        <taxon>Teleostei</taxon>
        <taxon>Neoteleostei</taxon>
        <taxon>Acanthomorphata</taxon>
        <taxon>Ovalentaria</taxon>
        <taxon>Atherinomorphae</taxon>
        <taxon>Cyprinodontiformes</taxon>
        <taxon>Nothobranchiidae</taxon>
        <taxon>Nothobranchius</taxon>
    </lineage>
</organism>
<reference evidence="2" key="1">
    <citation type="submission" date="2016-05" db="EMBL/GenBank/DDBJ databases">
        <authorList>
            <person name="Lavstsen T."/>
            <person name="Jespersen J.S."/>
        </authorList>
    </citation>
    <scope>NUCLEOTIDE SEQUENCE</scope>
    <source>
        <tissue evidence="2">Brain</tissue>
    </source>
</reference>
<proteinExistence type="predicted"/>
<reference evidence="2" key="2">
    <citation type="submission" date="2016-06" db="EMBL/GenBank/DDBJ databases">
        <title>The genome of a short-lived fish provides insights into sex chromosome evolution and the genetic control of aging.</title>
        <authorList>
            <person name="Reichwald K."/>
            <person name="Felder M."/>
            <person name="Petzold A."/>
            <person name="Koch P."/>
            <person name="Groth M."/>
            <person name="Platzer M."/>
        </authorList>
    </citation>
    <scope>NUCLEOTIDE SEQUENCE</scope>
    <source>
        <tissue evidence="2">Brain</tissue>
    </source>
</reference>
<evidence type="ECO:0000313" key="2">
    <source>
        <dbReference type="EMBL" id="SBQ36735.1"/>
    </source>
</evidence>
<evidence type="ECO:0000256" key="1">
    <source>
        <dbReference type="SAM" id="MobiDB-lite"/>
    </source>
</evidence>
<feature type="compositionally biased region" description="Polar residues" evidence="1">
    <location>
        <begin position="44"/>
        <end position="56"/>
    </location>
</feature>
<feature type="region of interest" description="Disordered" evidence="1">
    <location>
        <begin position="35"/>
        <end position="73"/>
    </location>
</feature>
<feature type="non-terminal residue" evidence="2">
    <location>
        <position position="1"/>
    </location>
</feature>
<sequence length="73" mass="7887">LGQELGAGVREAAQLRSPRLQSRWPAGLQHSSLLSLLGEGPHRSSGTGHTLGSFSPDQRKKQTPSEPEENSWV</sequence>
<name>A0A1A8DQY9_NOTKA</name>
<dbReference type="AlphaFoldDB" id="A0A1A8DQY9"/>
<feature type="non-terminal residue" evidence="2">
    <location>
        <position position="73"/>
    </location>
</feature>
<dbReference type="EMBL" id="HAEA01008255">
    <property type="protein sequence ID" value="SBQ36735.1"/>
    <property type="molecule type" value="Transcribed_RNA"/>
</dbReference>
<gene>
    <name evidence="2" type="primary">C14ORF101</name>
</gene>
<accession>A0A1A8DQY9</accession>
<protein>
    <submittedName>
        <fullName evidence="2">Chromosome 14 open reading frame 101</fullName>
    </submittedName>
</protein>